<accession>A0A3R6AVR4</accession>
<organism evidence="2 3">
    <name type="scientific">Ornithobacterium rhinotracheale</name>
    <dbReference type="NCBI Taxonomy" id="28251"/>
    <lineage>
        <taxon>Bacteria</taxon>
        <taxon>Pseudomonadati</taxon>
        <taxon>Bacteroidota</taxon>
        <taxon>Flavobacteriia</taxon>
        <taxon>Flavobacteriales</taxon>
        <taxon>Weeksellaceae</taxon>
        <taxon>Ornithobacterium</taxon>
    </lineage>
</organism>
<dbReference type="Proteomes" id="UP000287701">
    <property type="component" value="Chromosome"/>
</dbReference>
<feature type="transmembrane region" description="Helical" evidence="1">
    <location>
        <begin position="41"/>
        <end position="60"/>
    </location>
</feature>
<evidence type="ECO:0000313" key="2">
    <source>
        <dbReference type="EMBL" id="QAR31655.1"/>
    </source>
</evidence>
<dbReference type="EMBL" id="CP035107">
    <property type="protein sequence ID" value="QAR31655.1"/>
    <property type="molecule type" value="Genomic_DNA"/>
</dbReference>
<evidence type="ECO:0000256" key="1">
    <source>
        <dbReference type="SAM" id="Phobius"/>
    </source>
</evidence>
<keyword evidence="1" id="KW-0812">Transmembrane</keyword>
<protein>
    <submittedName>
        <fullName evidence="2">Uncharacterized protein</fullName>
    </submittedName>
</protein>
<dbReference type="RefSeq" id="WP_014790586.1">
    <property type="nucleotide sequence ID" value="NZ_CP035107.1"/>
</dbReference>
<sequence length="66" mass="7415">MYLKSKKLIFALFVISLFLIGLGLNDIRADYAVGKPITKSLISLIIICGIPACTFFYRLYIAKDVK</sequence>
<keyword evidence="1" id="KW-0472">Membrane</keyword>
<dbReference type="GeneID" id="71569082"/>
<gene>
    <name evidence="2" type="ORF">EQP59_10030</name>
</gene>
<proteinExistence type="predicted"/>
<dbReference type="AlphaFoldDB" id="A0A3R6AVR4"/>
<evidence type="ECO:0000313" key="3">
    <source>
        <dbReference type="Proteomes" id="UP000287701"/>
    </source>
</evidence>
<name>A0A3R6AVR4_ORNRH</name>
<dbReference type="OrthoDB" id="1450580at2"/>
<keyword evidence="1" id="KW-1133">Transmembrane helix</keyword>
<reference evidence="2 3" key="1">
    <citation type="submission" date="2019-01" db="EMBL/GenBank/DDBJ databases">
        <title>Whole Genome of Ornithobacterium rhinotracheale FARPER-174b.</title>
        <authorList>
            <person name="Tataje-Lavanda L.A."/>
            <person name="Montalvan A."/>
            <person name="Montesinos R."/>
            <person name="Zimic M."/>
            <person name="Fernandez-Sanchez M."/>
            <person name="Fernandez-Diaz M."/>
        </authorList>
    </citation>
    <scope>NUCLEOTIDE SEQUENCE [LARGE SCALE GENOMIC DNA]</scope>
    <source>
        <strain evidence="2 3">FARPER-174b</strain>
    </source>
</reference>